<protein>
    <submittedName>
        <fullName evidence="2">Uncharacterized protein</fullName>
    </submittedName>
</protein>
<evidence type="ECO:0000313" key="2">
    <source>
        <dbReference type="EMBL" id="JAA84308.1"/>
    </source>
</evidence>
<feature type="non-terminal residue" evidence="2">
    <location>
        <position position="79"/>
    </location>
</feature>
<reference evidence="2" key="2">
    <citation type="submission" date="2013-05" db="EMBL/GenBank/DDBJ databases">
        <authorList>
            <person name="Carter J.-M."/>
            <person name="Baker S.C."/>
            <person name="Pink R."/>
            <person name="Carter D.R.F."/>
            <person name="Collins A."/>
            <person name="Tomlin J."/>
            <person name="Gibbs M."/>
            <person name="Breuker C.J."/>
        </authorList>
    </citation>
    <scope>NUCLEOTIDE SEQUENCE</scope>
    <source>
        <tissue evidence="2">Ovary</tissue>
    </source>
</reference>
<feature type="chain" id="PRO_5004531871" evidence="1">
    <location>
        <begin position="21"/>
        <end position="79"/>
    </location>
</feature>
<organism evidence="2">
    <name type="scientific">Pararge aegeria</name>
    <name type="common">speckled wood butterfly</name>
    <dbReference type="NCBI Taxonomy" id="116150"/>
    <lineage>
        <taxon>Eukaryota</taxon>
        <taxon>Metazoa</taxon>
        <taxon>Ecdysozoa</taxon>
        <taxon>Arthropoda</taxon>
        <taxon>Hexapoda</taxon>
        <taxon>Insecta</taxon>
        <taxon>Pterygota</taxon>
        <taxon>Neoptera</taxon>
        <taxon>Endopterygota</taxon>
        <taxon>Lepidoptera</taxon>
        <taxon>Glossata</taxon>
        <taxon>Ditrysia</taxon>
        <taxon>Papilionoidea</taxon>
        <taxon>Nymphalidae</taxon>
        <taxon>Satyrinae</taxon>
        <taxon>Satyrini</taxon>
        <taxon>Parargina</taxon>
        <taxon>Pararge</taxon>
    </lineage>
</organism>
<dbReference type="EMBL" id="GAIX01008252">
    <property type="protein sequence ID" value="JAA84308.1"/>
    <property type="molecule type" value="Transcribed_RNA"/>
</dbReference>
<name>S4P666_9NEOP</name>
<proteinExistence type="predicted"/>
<evidence type="ECO:0000256" key="1">
    <source>
        <dbReference type="SAM" id="SignalP"/>
    </source>
</evidence>
<keyword evidence="1" id="KW-0732">Signal</keyword>
<feature type="signal peptide" evidence="1">
    <location>
        <begin position="1"/>
        <end position="20"/>
    </location>
</feature>
<sequence>MMRSQLWIAVYAILLAGVSSSGNTIQAPLPIHTSLKVGHRLIAKILTFNDTVRKCYLVSPSGSKVEFKPNDESNAKIVI</sequence>
<reference evidence="2" key="1">
    <citation type="journal article" date="2013" name="BMC Genomics">
        <title>Unscrambling butterfly oogenesis.</title>
        <authorList>
            <person name="Carter J.M."/>
            <person name="Baker S.C."/>
            <person name="Pink R."/>
            <person name="Carter D.R."/>
            <person name="Collins A."/>
            <person name="Tomlin J."/>
            <person name="Gibbs M."/>
            <person name="Breuker C.J."/>
        </authorList>
    </citation>
    <scope>NUCLEOTIDE SEQUENCE</scope>
    <source>
        <tissue evidence="2">Ovary</tissue>
    </source>
</reference>
<accession>S4P666</accession>
<dbReference type="AlphaFoldDB" id="S4P666"/>